<evidence type="ECO:0000313" key="6">
    <source>
        <dbReference type="Proteomes" id="UP000295525"/>
    </source>
</evidence>
<dbReference type="Gene3D" id="1.10.10.10">
    <property type="entry name" value="Winged helix-like DNA-binding domain superfamily/Winged helix DNA-binding domain"/>
    <property type="match status" value="1"/>
</dbReference>
<organism evidence="5 6">
    <name type="scientific">Paralcaligenes ureilyticus</name>
    <dbReference type="NCBI Taxonomy" id="627131"/>
    <lineage>
        <taxon>Bacteria</taxon>
        <taxon>Pseudomonadati</taxon>
        <taxon>Pseudomonadota</taxon>
        <taxon>Betaproteobacteria</taxon>
        <taxon>Burkholderiales</taxon>
        <taxon>Alcaligenaceae</taxon>
        <taxon>Paralcaligenes</taxon>
    </lineage>
</organism>
<evidence type="ECO:0000256" key="3">
    <source>
        <dbReference type="ARBA" id="ARBA00023163"/>
    </source>
</evidence>
<sequence length="233" mass="25659">MNNQGLLSSDVSRGEVVNFVVQHLRDGIFHGRFAPGQRLITSELMTDIGVSRGSLREAFSRLAADGIVDLVPNRGAVVRRLSRVELINLFRIREVLEGLAARQAAEAINVAENRRVFEAMWERAGPDDTPLTATRFAEKNSLFHQTLVTIGGNAQLAELINKLQLPMLMPQLSRALTPADIELSIEEHVPIAMAIKAADPDAADQAMQQHLRGSCSRILRLSGSLLKPEPRSR</sequence>
<feature type="domain" description="HTH gntR-type" evidence="4">
    <location>
        <begin position="14"/>
        <end position="81"/>
    </location>
</feature>
<keyword evidence="2" id="KW-0238">DNA-binding</keyword>
<comment type="caution">
    <text evidence="5">The sequence shown here is derived from an EMBL/GenBank/DDBJ whole genome shotgun (WGS) entry which is preliminary data.</text>
</comment>
<keyword evidence="6" id="KW-1185">Reference proteome</keyword>
<dbReference type="CDD" id="cd07377">
    <property type="entry name" value="WHTH_GntR"/>
    <property type="match status" value="1"/>
</dbReference>
<dbReference type="GO" id="GO:0003700">
    <property type="term" value="F:DNA-binding transcription factor activity"/>
    <property type="evidence" value="ECO:0007669"/>
    <property type="project" value="InterPro"/>
</dbReference>
<evidence type="ECO:0000256" key="1">
    <source>
        <dbReference type="ARBA" id="ARBA00023015"/>
    </source>
</evidence>
<evidence type="ECO:0000259" key="4">
    <source>
        <dbReference type="PROSITE" id="PS50949"/>
    </source>
</evidence>
<dbReference type="InterPro" id="IPR000524">
    <property type="entry name" value="Tscrpt_reg_HTH_GntR"/>
</dbReference>
<dbReference type="InterPro" id="IPR011711">
    <property type="entry name" value="GntR_C"/>
</dbReference>
<evidence type="ECO:0000256" key="2">
    <source>
        <dbReference type="ARBA" id="ARBA00023125"/>
    </source>
</evidence>
<dbReference type="SUPFAM" id="SSF46785">
    <property type="entry name" value="Winged helix' DNA-binding domain"/>
    <property type="match status" value="1"/>
</dbReference>
<dbReference type="Gene3D" id="1.20.120.530">
    <property type="entry name" value="GntR ligand-binding domain-like"/>
    <property type="match status" value="1"/>
</dbReference>
<dbReference type="InterPro" id="IPR008920">
    <property type="entry name" value="TF_FadR/GntR_C"/>
</dbReference>
<proteinExistence type="predicted"/>
<reference evidence="5 6" key="1">
    <citation type="submission" date="2019-03" db="EMBL/GenBank/DDBJ databases">
        <title>Genomic Encyclopedia of Type Strains, Phase IV (KMG-IV): sequencing the most valuable type-strain genomes for metagenomic binning, comparative biology and taxonomic classification.</title>
        <authorList>
            <person name="Goeker M."/>
        </authorList>
    </citation>
    <scope>NUCLEOTIDE SEQUENCE [LARGE SCALE GENOMIC DNA]</scope>
    <source>
        <strain evidence="5 6">DSM 24591</strain>
    </source>
</reference>
<dbReference type="AlphaFoldDB" id="A0A4V2UXU5"/>
<dbReference type="GO" id="GO:0003677">
    <property type="term" value="F:DNA binding"/>
    <property type="evidence" value="ECO:0007669"/>
    <property type="project" value="UniProtKB-KW"/>
</dbReference>
<dbReference type="SMART" id="SM00895">
    <property type="entry name" value="FCD"/>
    <property type="match status" value="1"/>
</dbReference>
<dbReference type="OrthoDB" id="8066003at2"/>
<dbReference type="SMART" id="SM00345">
    <property type="entry name" value="HTH_GNTR"/>
    <property type="match status" value="1"/>
</dbReference>
<name>A0A4V2UXU5_9BURK</name>
<dbReference type="Pfam" id="PF00392">
    <property type="entry name" value="GntR"/>
    <property type="match status" value="1"/>
</dbReference>
<gene>
    <name evidence="5" type="ORF">EDC26_11144</name>
</gene>
<dbReference type="Proteomes" id="UP000295525">
    <property type="component" value="Unassembled WGS sequence"/>
</dbReference>
<keyword evidence="3" id="KW-0804">Transcription</keyword>
<dbReference type="Pfam" id="PF07729">
    <property type="entry name" value="FCD"/>
    <property type="match status" value="1"/>
</dbReference>
<dbReference type="PROSITE" id="PS50949">
    <property type="entry name" value="HTH_GNTR"/>
    <property type="match status" value="1"/>
</dbReference>
<evidence type="ECO:0000313" key="5">
    <source>
        <dbReference type="EMBL" id="TCT04828.1"/>
    </source>
</evidence>
<dbReference type="InterPro" id="IPR036388">
    <property type="entry name" value="WH-like_DNA-bd_sf"/>
</dbReference>
<dbReference type="PANTHER" id="PTHR43537">
    <property type="entry name" value="TRANSCRIPTIONAL REGULATOR, GNTR FAMILY"/>
    <property type="match status" value="1"/>
</dbReference>
<dbReference type="InterPro" id="IPR036390">
    <property type="entry name" value="WH_DNA-bd_sf"/>
</dbReference>
<dbReference type="PANTHER" id="PTHR43537:SF24">
    <property type="entry name" value="GLUCONATE OPERON TRANSCRIPTIONAL REPRESSOR"/>
    <property type="match status" value="1"/>
</dbReference>
<keyword evidence="1" id="KW-0805">Transcription regulation</keyword>
<accession>A0A4V2UXU5</accession>
<dbReference type="RefSeq" id="WP_132583584.1">
    <property type="nucleotide sequence ID" value="NZ_SMAJ01000011.1"/>
</dbReference>
<dbReference type="SUPFAM" id="SSF48008">
    <property type="entry name" value="GntR ligand-binding domain-like"/>
    <property type="match status" value="1"/>
</dbReference>
<dbReference type="EMBL" id="SMAJ01000011">
    <property type="protein sequence ID" value="TCT04828.1"/>
    <property type="molecule type" value="Genomic_DNA"/>
</dbReference>
<protein>
    <submittedName>
        <fullName evidence="5">GntR family transcriptional regulator</fullName>
    </submittedName>
</protein>